<accession>A0A482EX20</accession>
<feature type="region of interest" description="Disordered" evidence="1">
    <location>
        <begin position="1"/>
        <end position="31"/>
    </location>
</feature>
<geneLocation type="plasmid" evidence="2">
    <name>pSa1423-90k</name>
</geneLocation>
<protein>
    <submittedName>
        <fullName evidence="2">Uncharacterized protein</fullName>
    </submittedName>
</protein>
<gene>
    <name evidence="2" type="ORF">NNIBIDOC_00052</name>
</gene>
<dbReference type="EMBL" id="MK356557">
    <property type="protein sequence ID" value="QBM91385.1"/>
    <property type="molecule type" value="Genomic_DNA"/>
</dbReference>
<organism evidence="2">
    <name type="scientific">Salmonella sp</name>
    <dbReference type="NCBI Taxonomy" id="599"/>
    <lineage>
        <taxon>Bacteria</taxon>
        <taxon>Pseudomonadati</taxon>
        <taxon>Pseudomonadota</taxon>
        <taxon>Gammaproteobacteria</taxon>
        <taxon>Enterobacterales</taxon>
        <taxon>Enterobacteriaceae</taxon>
        <taxon>Salmonella</taxon>
    </lineage>
</organism>
<proteinExistence type="predicted"/>
<sequence length="97" mass="10882">MGRGWRPVNTVMRRRKKNKIKDQAANTGTTKKQNIPYFEDMNFDSVIADEGITTATPLMPGVKRDNCICLTRLVSKMARDMAVKAAYMMKRAATGVV</sequence>
<reference evidence="2" key="1">
    <citation type="submission" date="2019-01" db="EMBL/GenBank/DDBJ databases">
        <title>Salmonella strain 1423 plasmid sequences.</title>
        <authorList>
            <person name="Chen K."/>
            <person name="Chen S."/>
        </authorList>
    </citation>
    <scope>NUCLEOTIDE SEQUENCE</scope>
    <source>
        <strain evidence="2">Sa1423</strain>
        <plasmid evidence="2">pSa1423-90k</plasmid>
    </source>
</reference>
<evidence type="ECO:0000256" key="1">
    <source>
        <dbReference type="SAM" id="MobiDB-lite"/>
    </source>
</evidence>
<keyword evidence="2" id="KW-0614">Plasmid</keyword>
<evidence type="ECO:0000313" key="2">
    <source>
        <dbReference type="EMBL" id="QBM91385.1"/>
    </source>
</evidence>
<dbReference type="RefSeq" id="WP_225312402.1">
    <property type="nucleotide sequence ID" value="NZ_MK356557.1"/>
</dbReference>
<name>A0A482EX20_SALSP</name>
<dbReference type="AlphaFoldDB" id="A0A482EX20"/>